<sequence>MENPNKINKTLKTIKELKARRRSNKPAQMKYKIMDFNSVNFNTPNKIVRTKKRNRSQESTHRPKIYEAASKWVQNREDHWTKKHNSARKSYNTDFKFNGWESDHLLSKGLKTYLDSKINDKFSRKNLFKDLFKGKVNQIENEILSHLHGKVFHSLRESKERVHNLVEAHQNQKKLEMIAEKETSSSKESSSKGSPTKAKIKVLKACKSSETDSFDSNNSESSSKTNSRNMNFLQNMNKIEFKGDSLQDLKMTLVMQKSNKSASVPFQHERSHDLKKMTDILPHSKRRFSTQFSMKTKKNSNLEFEDTLVLQQDLIKILEGVSAHQTAEKPSFLSIKKCFTALERISTESESIKYYIDIICRVLKKSVYCKGFEIPEILFEQMKTNDNNMSVKIDDDIPYFQIIEESLISLSKVVKKTREVERECRIQVQDLKSQLNIKEFQWNQYQSEFDSMKTLNHKGIQTRYLELTEQIGKLSKENHKLYYQKEHSKEEAENLSVKLEVKIDELTSAREEIKSLQADINSWEKKYNKLFKQKAELLMKIKTHKV</sequence>
<accession>A0AAD1YAX7</accession>
<feature type="coiled-coil region" evidence="1">
    <location>
        <begin position="489"/>
        <end position="540"/>
    </location>
</feature>
<dbReference type="Proteomes" id="UP001295684">
    <property type="component" value="Unassembled WGS sequence"/>
</dbReference>
<comment type="caution">
    <text evidence="3">The sequence shown here is derived from an EMBL/GenBank/DDBJ whole genome shotgun (WGS) entry which is preliminary data.</text>
</comment>
<evidence type="ECO:0000313" key="4">
    <source>
        <dbReference type="Proteomes" id="UP001295684"/>
    </source>
</evidence>
<feature type="region of interest" description="Disordered" evidence="2">
    <location>
        <begin position="168"/>
        <end position="202"/>
    </location>
</feature>
<keyword evidence="1" id="KW-0175">Coiled coil</keyword>
<feature type="compositionally biased region" description="Basic and acidic residues" evidence="2">
    <location>
        <begin position="173"/>
        <end position="185"/>
    </location>
</feature>
<evidence type="ECO:0000313" key="3">
    <source>
        <dbReference type="EMBL" id="CAI2387894.1"/>
    </source>
</evidence>
<proteinExistence type="predicted"/>
<organism evidence="3 4">
    <name type="scientific">Euplotes crassus</name>
    <dbReference type="NCBI Taxonomy" id="5936"/>
    <lineage>
        <taxon>Eukaryota</taxon>
        <taxon>Sar</taxon>
        <taxon>Alveolata</taxon>
        <taxon>Ciliophora</taxon>
        <taxon>Intramacronucleata</taxon>
        <taxon>Spirotrichea</taxon>
        <taxon>Hypotrichia</taxon>
        <taxon>Euplotida</taxon>
        <taxon>Euplotidae</taxon>
        <taxon>Moneuplotes</taxon>
    </lineage>
</organism>
<evidence type="ECO:0000256" key="2">
    <source>
        <dbReference type="SAM" id="MobiDB-lite"/>
    </source>
</evidence>
<gene>
    <name evidence="3" type="ORF">ECRASSUSDP1_LOCUS29528</name>
</gene>
<keyword evidence="4" id="KW-1185">Reference proteome</keyword>
<reference evidence="3" key="1">
    <citation type="submission" date="2023-07" db="EMBL/GenBank/DDBJ databases">
        <authorList>
            <consortium name="AG Swart"/>
            <person name="Singh M."/>
            <person name="Singh A."/>
            <person name="Seah K."/>
            <person name="Emmerich C."/>
        </authorList>
    </citation>
    <scope>NUCLEOTIDE SEQUENCE</scope>
    <source>
        <strain evidence="3">DP1</strain>
    </source>
</reference>
<evidence type="ECO:0000256" key="1">
    <source>
        <dbReference type="SAM" id="Coils"/>
    </source>
</evidence>
<name>A0AAD1YAX7_EUPCR</name>
<dbReference type="AlphaFoldDB" id="A0AAD1YAX7"/>
<dbReference type="EMBL" id="CAMPGE010030374">
    <property type="protein sequence ID" value="CAI2387894.1"/>
    <property type="molecule type" value="Genomic_DNA"/>
</dbReference>
<protein>
    <submittedName>
        <fullName evidence="3">Uncharacterized protein</fullName>
    </submittedName>
</protein>